<reference evidence="2" key="1">
    <citation type="submission" date="2021-09" db="EMBL/GenBank/DDBJ databases">
        <title>The genome of Mauremys mutica provides insights into the evolution of semi-aquatic lifestyle.</title>
        <authorList>
            <person name="Gong S."/>
            <person name="Gao Y."/>
        </authorList>
    </citation>
    <scope>NUCLEOTIDE SEQUENCE</scope>
    <source>
        <strain evidence="2">MM-2020</strain>
        <tissue evidence="2">Muscle</tissue>
    </source>
</reference>
<evidence type="ECO:0000313" key="2">
    <source>
        <dbReference type="EMBL" id="KAH1171989.1"/>
    </source>
</evidence>
<gene>
    <name evidence="2" type="ORF">KIL84_007607</name>
</gene>
<dbReference type="Proteomes" id="UP000827986">
    <property type="component" value="Unassembled WGS sequence"/>
</dbReference>
<organism evidence="2 3">
    <name type="scientific">Mauremys mutica</name>
    <name type="common">yellowpond turtle</name>
    <dbReference type="NCBI Taxonomy" id="74926"/>
    <lineage>
        <taxon>Eukaryota</taxon>
        <taxon>Metazoa</taxon>
        <taxon>Chordata</taxon>
        <taxon>Craniata</taxon>
        <taxon>Vertebrata</taxon>
        <taxon>Euteleostomi</taxon>
        <taxon>Archelosauria</taxon>
        <taxon>Testudinata</taxon>
        <taxon>Testudines</taxon>
        <taxon>Cryptodira</taxon>
        <taxon>Durocryptodira</taxon>
        <taxon>Testudinoidea</taxon>
        <taxon>Geoemydidae</taxon>
        <taxon>Geoemydinae</taxon>
        <taxon>Mauremys</taxon>
    </lineage>
</organism>
<accession>A0A9D4AVS2</accession>
<dbReference type="AlphaFoldDB" id="A0A9D4AVS2"/>
<comment type="caution">
    <text evidence="2">The sequence shown here is derived from an EMBL/GenBank/DDBJ whole genome shotgun (WGS) entry which is preliminary data.</text>
</comment>
<feature type="region of interest" description="Disordered" evidence="1">
    <location>
        <begin position="34"/>
        <end position="68"/>
    </location>
</feature>
<keyword evidence="3" id="KW-1185">Reference proteome</keyword>
<evidence type="ECO:0000256" key="1">
    <source>
        <dbReference type="SAM" id="MobiDB-lite"/>
    </source>
</evidence>
<evidence type="ECO:0000313" key="3">
    <source>
        <dbReference type="Proteomes" id="UP000827986"/>
    </source>
</evidence>
<protein>
    <submittedName>
        <fullName evidence="2">Uncharacterized protein</fullName>
    </submittedName>
</protein>
<proteinExistence type="predicted"/>
<sequence length="101" mass="10472">MPCHTRKRRSEQWGWYDASASWLTAPLPSEVGAVPYGPQALWSGNPPAPDLQSKTRAAPEAVGEVGPGRAADPGSLCLAAQQLGAVPPLAGAQIRSMGIPS</sequence>
<dbReference type="EMBL" id="JAHDVG010000483">
    <property type="protein sequence ID" value="KAH1171989.1"/>
    <property type="molecule type" value="Genomic_DNA"/>
</dbReference>
<name>A0A9D4AVS2_9SAUR</name>